<feature type="region of interest" description="Disordered" evidence="1">
    <location>
        <begin position="158"/>
        <end position="184"/>
    </location>
</feature>
<dbReference type="Pfam" id="PF12840">
    <property type="entry name" value="HTH_20"/>
    <property type="match status" value="1"/>
</dbReference>
<comment type="caution">
    <text evidence="2">The sequence shown here is derived from an EMBL/GenBank/DDBJ whole genome shotgun (WGS) entry which is preliminary data.</text>
</comment>
<organism evidence="2 3">
    <name type="scientific">Thermopolyspora flexuosa</name>
    <dbReference type="NCBI Taxonomy" id="103836"/>
    <lineage>
        <taxon>Bacteria</taxon>
        <taxon>Bacillati</taxon>
        <taxon>Actinomycetota</taxon>
        <taxon>Actinomycetes</taxon>
        <taxon>Streptosporangiales</taxon>
        <taxon>Streptosporangiaceae</taxon>
        <taxon>Thermopolyspora</taxon>
    </lineage>
</organism>
<reference evidence="2 3" key="1">
    <citation type="submission" date="2019-06" db="EMBL/GenBank/DDBJ databases">
        <title>Sequencing the genomes of 1000 actinobacteria strains.</title>
        <authorList>
            <person name="Klenk H.-P."/>
        </authorList>
    </citation>
    <scope>NUCLEOTIDE SEQUENCE [LARGE SCALE GENOMIC DNA]</scope>
    <source>
        <strain evidence="2 3">DSM 43186</strain>
    </source>
</reference>
<dbReference type="InterPro" id="IPR036390">
    <property type="entry name" value="WH_DNA-bd_sf"/>
</dbReference>
<dbReference type="EMBL" id="VFPQ01000001">
    <property type="protein sequence ID" value="TQM77713.1"/>
    <property type="molecule type" value="Genomic_DNA"/>
</dbReference>
<sequence>MSETRLTDPGPVPGGTRGRVLDVLRATDGPLGVQDVAAALRLHPNTARYHLDALVELGLATREPGERGHAGRPRMVYRASGEATGRRSYRLLAEMLTALIATRLPDAEQAALEAGRTWGRYLGEAPAPWQDVDAEEAVRRLVAVLTDAGFDPEVVTPNGAGPHAADAAAAKDGGGYGAAPGPEPGGPVIRLRHCPFREVAERHTDVVCALHLGMMQGVLAETRAPVTAERLVPFAEPSVCLTHLATAGGPSPKAGPAATTGR</sequence>
<name>A0A543J4G8_9ACTN</name>
<dbReference type="AlphaFoldDB" id="A0A543J4G8"/>
<protein>
    <submittedName>
        <fullName evidence="2">Putative ArsR family transcriptional regulator</fullName>
    </submittedName>
</protein>
<gene>
    <name evidence="2" type="ORF">FHX40_4484</name>
</gene>
<keyword evidence="3" id="KW-1185">Reference proteome</keyword>
<dbReference type="OrthoDB" id="3399802at2"/>
<accession>A0A543J4G8</accession>
<dbReference type="Gene3D" id="1.10.10.10">
    <property type="entry name" value="Winged helix-like DNA-binding domain superfamily/Winged helix DNA-binding domain"/>
    <property type="match status" value="1"/>
</dbReference>
<dbReference type="Proteomes" id="UP000319213">
    <property type="component" value="Unassembled WGS sequence"/>
</dbReference>
<evidence type="ECO:0000313" key="3">
    <source>
        <dbReference type="Proteomes" id="UP000319213"/>
    </source>
</evidence>
<evidence type="ECO:0000313" key="2">
    <source>
        <dbReference type="EMBL" id="TQM77713.1"/>
    </source>
</evidence>
<dbReference type="RefSeq" id="WP_142261399.1">
    <property type="nucleotide sequence ID" value="NZ_BMPV01000002.1"/>
</dbReference>
<evidence type="ECO:0000256" key="1">
    <source>
        <dbReference type="SAM" id="MobiDB-lite"/>
    </source>
</evidence>
<dbReference type="InterPro" id="IPR011991">
    <property type="entry name" value="ArsR-like_HTH"/>
</dbReference>
<dbReference type="CDD" id="cd00090">
    <property type="entry name" value="HTH_ARSR"/>
    <property type="match status" value="1"/>
</dbReference>
<proteinExistence type="predicted"/>
<dbReference type="InterPro" id="IPR036388">
    <property type="entry name" value="WH-like_DNA-bd_sf"/>
</dbReference>
<dbReference type="SUPFAM" id="SSF46785">
    <property type="entry name" value="Winged helix' DNA-binding domain"/>
    <property type="match status" value="1"/>
</dbReference>
<feature type="compositionally biased region" description="Low complexity" evidence="1">
    <location>
        <begin position="158"/>
        <end position="171"/>
    </location>
</feature>